<evidence type="ECO:0000313" key="1">
    <source>
        <dbReference type="EMBL" id="KAJ7991646.1"/>
    </source>
</evidence>
<protein>
    <submittedName>
        <fullName evidence="1">Uncharacterized protein</fullName>
    </submittedName>
</protein>
<evidence type="ECO:0000313" key="2">
    <source>
        <dbReference type="Proteomes" id="UP001157502"/>
    </source>
</evidence>
<organism evidence="1 2">
    <name type="scientific">Dallia pectoralis</name>
    <name type="common">Alaska blackfish</name>
    <dbReference type="NCBI Taxonomy" id="75939"/>
    <lineage>
        <taxon>Eukaryota</taxon>
        <taxon>Metazoa</taxon>
        <taxon>Chordata</taxon>
        <taxon>Craniata</taxon>
        <taxon>Vertebrata</taxon>
        <taxon>Euteleostomi</taxon>
        <taxon>Actinopterygii</taxon>
        <taxon>Neopterygii</taxon>
        <taxon>Teleostei</taxon>
        <taxon>Protacanthopterygii</taxon>
        <taxon>Esociformes</taxon>
        <taxon>Umbridae</taxon>
        <taxon>Dallia</taxon>
    </lineage>
</organism>
<accession>A0ACC2FJV4</accession>
<keyword evidence="2" id="KW-1185">Reference proteome</keyword>
<dbReference type="EMBL" id="CM055753">
    <property type="protein sequence ID" value="KAJ7991646.1"/>
    <property type="molecule type" value="Genomic_DNA"/>
</dbReference>
<dbReference type="Proteomes" id="UP001157502">
    <property type="component" value="Chromosome 26"/>
</dbReference>
<comment type="caution">
    <text evidence="1">The sequence shown here is derived from an EMBL/GenBank/DDBJ whole genome shotgun (WGS) entry which is preliminary data.</text>
</comment>
<sequence>MLQEAHKVVCGPSLLSNSLRVYLNNKNRLQPIIGLSSMTECVKLSGDSDAVYLCEVCVCRLRKTDVRSHIMGSLHRYNYIKVRHPHFMSEWKQSTELSKMARPLMEMAQILENREGTGDVQVLKLEAAMYEEISSRSESDVHVLVHAIKAEQAQGEPRSQSETTLARSGYLPVQSQRTVISPRMLSDQPEKAAVVIDSQKEGVVQRSNPLMGSSVKSHASASPRTYDNCPCLIHDDVTAEGQRLLGGSEGEGARQDGVPTKLIQCEPVFKVSLSLTDGPLLVKRNSFSLEPFPGSPTHSSVDASLQPVAKGLVFTPRHSQPCGMEGYGRPSLTHTRSQAIIITIIITERLTGAMGLPCLSGTVQHLPGSSFHRGNYNSALDYSFFIRSSGLPGVSEFSCKADLCTRD</sequence>
<proteinExistence type="predicted"/>
<name>A0ACC2FJV4_DALPE</name>
<gene>
    <name evidence="1" type="ORF">DPEC_G00286050</name>
</gene>
<reference evidence="1" key="1">
    <citation type="submission" date="2021-05" db="EMBL/GenBank/DDBJ databases">
        <authorList>
            <person name="Pan Q."/>
            <person name="Jouanno E."/>
            <person name="Zahm M."/>
            <person name="Klopp C."/>
            <person name="Cabau C."/>
            <person name="Louis A."/>
            <person name="Berthelot C."/>
            <person name="Parey E."/>
            <person name="Roest Crollius H."/>
            <person name="Montfort J."/>
            <person name="Robinson-Rechavi M."/>
            <person name="Bouchez O."/>
            <person name="Lampietro C."/>
            <person name="Lopez Roques C."/>
            <person name="Donnadieu C."/>
            <person name="Postlethwait J."/>
            <person name="Bobe J."/>
            <person name="Dillon D."/>
            <person name="Chandos A."/>
            <person name="von Hippel F."/>
            <person name="Guiguen Y."/>
        </authorList>
    </citation>
    <scope>NUCLEOTIDE SEQUENCE</scope>
    <source>
        <strain evidence="1">YG-Jan2019</strain>
    </source>
</reference>